<dbReference type="EMBL" id="JACIEQ010000001">
    <property type="protein sequence ID" value="MBB4021782.1"/>
    <property type="molecule type" value="Genomic_DNA"/>
</dbReference>
<feature type="chain" id="PRO_5032791354" description="DUF4177 domain-containing protein" evidence="1">
    <location>
        <begin position="34"/>
        <end position="108"/>
    </location>
</feature>
<dbReference type="PROSITE" id="PS51257">
    <property type="entry name" value="PROKAR_LIPOPROTEIN"/>
    <property type="match status" value="1"/>
</dbReference>
<keyword evidence="3" id="KW-1185">Reference proteome</keyword>
<evidence type="ECO:0000256" key="1">
    <source>
        <dbReference type="SAM" id="SignalP"/>
    </source>
</evidence>
<dbReference type="Proteomes" id="UP000585681">
    <property type="component" value="Unassembled WGS sequence"/>
</dbReference>
<gene>
    <name evidence="2" type="ORF">GGR17_001573</name>
</gene>
<organism evidence="2 3">
    <name type="scientific">Actibacterium naphthalenivorans</name>
    <dbReference type="NCBI Taxonomy" id="1614693"/>
    <lineage>
        <taxon>Bacteria</taxon>
        <taxon>Pseudomonadati</taxon>
        <taxon>Pseudomonadota</taxon>
        <taxon>Alphaproteobacteria</taxon>
        <taxon>Rhodobacterales</taxon>
        <taxon>Roseobacteraceae</taxon>
        <taxon>Actibacterium</taxon>
    </lineage>
</organism>
<evidence type="ECO:0000313" key="3">
    <source>
        <dbReference type="Proteomes" id="UP000585681"/>
    </source>
</evidence>
<comment type="caution">
    <text evidence="2">The sequence shown here is derived from an EMBL/GenBank/DDBJ whole genome shotgun (WGS) entry which is preliminary data.</text>
</comment>
<keyword evidence="1" id="KW-0732">Signal</keyword>
<feature type="signal peptide" evidence="1">
    <location>
        <begin position="1"/>
        <end position="33"/>
    </location>
</feature>
<name>A0A840CCI3_9RHOB</name>
<reference evidence="2" key="1">
    <citation type="submission" date="2020-08" db="EMBL/GenBank/DDBJ databases">
        <title>Genomic Encyclopedia of Type Strains, Phase IV (KMG-IV): sequencing the most valuable type-strain genomes for metagenomic binning, comparative biology and taxonomic classification.</title>
        <authorList>
            <person name="Goeker M."/>
        </authorList>
    </citation>
    <scope>NUCLEOTIDE SEQUENCE [LARGE SCALE GENOMIC DNA]</scope>
    <source>
        <strain evidence="2">DSM 105040</strain>
    </source>
</reference>
<proteinExistence type="predicted"/>
<sequence>MNNTRRIATLTPMNSRFVIPLCLALLSAVPASAACFADYKAKRDNPLRLHYGVIELPDSACASTAAAAAEIRTRLARDGWTLLNVMSIFERDGLAERKPSAGQFFLRY</sequence>
<protein>
    <recommendedName>
        <fullName evidence="4">DUF4177 domain-containing protein</fullName>
    </recommendedName>
</protein>
<evidence type="ECO:0008006" key="4">
    <source>
        <dbReference type="Google" id="ProtNLM"/>
    </source>
</evidence>
<evidence type="ECO:0000313" key="2">
    <source>
        <dbReference type="EMBL" id="MBB4021782.1"/>
    </source>
</evidence>
<dbReference type="AlphaFoldDB" id="A0A840CCI3"/>
<accession>A0A840CCI3</accession>